<protein>
    <recommendedName>
        <fullName evidence="4">Transcriptional regulator</fullName>
    </recommendedName>
</protein>
<comment type="caution">
    <text evidence="2">The sequence shown here is derived from an EMBL/GenBank/DDBJ whole genome shotgun (WGS) entry which is preliminary data.</text>
</comment>
<evidence type="ECO:0000313" key="2">
    <source>
        <dbReference type="EMBL" id="GJE65496.1"/>
    </source>
</evidence>
<reference evidence="2" key="2">
    <citation type="submission" date="2021-08" db="EMBL/GenBank/DDBJ databases">
        <authorList>
            <person name="Tani A."/>
            <person name="Ola A."/>
            <person name="Ogura Y."/>
            <person name="Katsura K."/>
            <person name="Hayashi T."/>
        </authorList>
    </citation>
    <scope>NUCLEOTIDE SEQUENCE</scope>
    <source>
        <strain evidence="2">NBRC 15686</strain>
    </source>
</reference>
<gene>
    <name evidence="2" type="ORF">LNAOJCKE_2707</name>
</gene>
<proteinExistence type="predicted"/>
<evidence type="ECO:0000313" key="3">
    <source>
        <dbReference type="Proteomes" id="UP001055039"/>
    </source>
</evidence>
<reference evidence="2" key="1">
    <citation type="journal article" date="2021" name="Front. Microbiol.">
        <title>Comprehensive Comparative Genomics and Phenotyping of Methylobacterium Species.</title>
        <authorList>
            <person name="Alessa O."/>
            <person name="Ogura Y."/>
            <person name="Fujitani Y."/>
            <person name="Takami H."/>
            <person name="Hayashi T."/>
            <person name="Sahin N."/>
            <person name="Tani A."/>
        </authorList>
    </citation>
    <scope>NUCLEOTIDE SEQUENCE</scope>
    <source>
        <strain evidence="2">NBRC 15686</strain>
    </source>
</reference>
<keyword evidence="3" id="KW-1185">Reference proteome</keyword>
<feature type="region of interest" description="Disordered" evidence="1">
    <location>
        <begin position="52"/>
        <end position="87"/>
    </location>
</feature>
<evidence type="ECO:0008006" key="4">
    <source>
        <dbReference type="Google" id="ProtNLM"/>
    </source>
</evidence>
<accession>A0ABQ4UFM3</accession>
<name>A0ABQ4UFM3_9HYPH</name>
<evidence type="ECO:0000256" key="1">
    <source>
        <dbReference type="SAM" id="MobiDB-lite"/>
    </source>
</evidence>
<sequence length="87" mass="9209">MGSEPALAKVVKPRYGLSATAGFSGGIVSEREMATKDEERAARLKAALRDNLRRRKAQARGRVDDAPDAAPAADSEPATNERSAGKD</sequence>
<dbReference type="Proteomes" id="UP001055039">
    <property type="component" value="Unassembled WGS sequence"/>
</dbReference>
<feature type="compositionally biased region" description="Polar residues" evidence="1">
    <location>
        <begin position="77"/>
        <end position="87"/>
    </location>
</feature>
<dbReference type="EMBL" id="BPRC01000008">
    <property type="protein sequence ID" value="GJE65496.1"/>
    <property type="molecule type" value="Genomic_DNA"/>
</dbReference>
<organism evidence="2 3">
    <name type="scientific">Methylorubrum aminovorans</name>
    <dbReference type="NCBI Taxonomy" id="269069"/>
    <lineage>
        <taxon>Bacteria</taxon>
        <taxon>Pseudomonadati</taxon>
        <taxon>Pseudomonadota</taxon>
        <taxon>Alphaproteobacteria</taxon>
        <taxon>Hyphomicrobiales</taxon>
        <taxon>Methylobacteriaceae</taxon>
        <taxon>Methylorubrum</taxon>
    </lineage>
</organism>